<dbReference type="InterPro" id="IPR039261">
    <property type="entry name" value="FNR_nucleotide-bd"/>
</dbReference>
<protein>
    <submittedName>
        <fullName evidence="6">2-polyprenylphenol hydroxylase and related flavodoxin oxidoreductases</fullName>
    </submittedName>
</protein>
<evidence type="ECO:0000259" key="5">
    <source>
        <dbReference type="PROSITE" id="PS51384"/>
    </source>
</evidence>
<comment type="cofactor">
    <cofactor evidence="1">
        <name>FAD</name>
        <dbReference type="ChEBI" id="CHEBI:57692"/>
    </cofactor>
</comment>
<dbReference type="PANTHER" id="PTHR47354:SF5">
    <property type="entry name" value="PROTEIN RFBI"/>
    <property type="match status" value="1"/>
</dbReference>
<dbReference type="InterPro" id="IPR001041">
    <property type="entry name" value="2Fe-2S_ferredoxin-type"/>
</dbReference>
<evidence type="ECO:0000313" key="7">
    <source>
        <dbReference type="Proteomes" id="UP000286806"/>
    </source>
</evidence>
<dbReference type="InterPro" id="IPR012675">
    <property type="entry name" value="Beta-grasp_dom_sf"/>
</dbReference>
<accession>A0A401JAN3</accession>
<evidence type="ECO:0000259" key="4">
    <source>
        <dbReference type="PROSITE" id="PS51085"/>
    </source>
</evidence>
<proteinExistence type="predicted"/>
<dbReference type="OrthoDB" id="9801223at2"/>
<dbReference type="Gene3D" id="3.10.20.30">
    <property type="match status" value="1"/>
</dbReference>
<dbReference type="SUPFAM" id="SSF54292">
    <property type="entry name" value="2Fe-2S ferredoxin-like"/>
    <property type="match status" value="1"/>
</dbReference>
<dbReference type="Proteomes" id="UP000286806">
    <property type="component" value="Unassembled WGS sequence"/>
</dbReference>
<name>A0A401JAN3_9PROT</name>
<gene>
    <name evidence="6" type="ORF">SFMTTN_0416</name>
</gene>
<dbReference type="GO" id="GO:0051537">
    <property type="term" value="F:2 iron, 2 sulfur cluster binding"/>
    <property type="evidence" value="ECO:0007669"/>
    <property type="project" value="UniProtKB-KW"/>
</dbReference>
<evidence type="ECO:0000313" key="6">
    <source>
        <dbReference type="EMBL" id="GBL44616.1"/>
    </source>
</evidence>
<evidence type="ECO:0000256" key="1">
    <source>
        <dbReference type="ARBA" id="ARBA00001974"/>
    </source>
</evidence>
<organism evidence="6 7">
    <name type="scientific">Sulfuriferula multivorans</name>
    <dbReference type="NCBI Taxonomy" id="1559896"/>
    <lineage>
        <taxon>Bacteria</taxon>
        <taxon>Pseudomonadati</taxon>
        <taxon>Pseudomonadota</taxon>
        <taxon>Betaproteobacteria</taxon>
        <taxon>Nitrosomonadales</taxon>
        <taxon>Sulfuricellaceae</taxon>
        <taxon>Sulfuriferula</taxon>
    </lineage>
</organism>
<dbReference type="AlphaFoldDB" id="A0A401JAN3"/>
<dbReference type="Pfam" id="PF00970">
    <property type="entry name" value="FAD_binding_6"/>
    <property type="match status" value="1"/>
</dbReference>
<dbReference type="RefSeq" id="WP_124703456.1">
    <property type="nucleotide sequence ID" value="NZ_BGOW01000002.1"/>
</dbReference>
<dbReference type="PRINTS" id="PR00371">
    <property type="entry name" value="FPNCR"/>
</dbReference>
<keyword evidence="2" id="KW-0479">Metal-binding</keyword>
<dbReference type="CDD" id="cd00207">
    <property type="entry name" value="fer2"/>
    <property type="match status" value="1"/>
</dbReference>
<dbReference type="InterPro" id="IPR036010">
    <property type="entry name" value="2Fe-2S_ferredoxin-like_sf"/>
</dbReference>
<feature type="domain" description="FAD-binding FR-type" evidence="5">
    <location>
        <begin position="89"/>
        <end position="187"/>
    </location>
</feature>
<reference evidence="6 7" key="1">
    <citation type="journal article" date="2019" name="Front. Microbiol.">
        <title>Genomes of Neutrophilic Sulfur-Oxidizing Chemolithoautotrophs Representing 9 Proteobacterial Species From 8 Genera.</title>
        <authorList>
            <person name="Watanabe T."/>
            <person name="Kojima H."/>
            <person name="Umezawa K."/>
            <person name="Hori C."/>
            <person name="Takasuka T.E."/>
            <person name="Kato Y."/>
            <person name="Fukui M."/>
        </authorList>
    </citation>
    <scope>NUCLEOTIDE SEQUENCE [LARGE SCALE GENOMIC DNA]</scope>
    <source>
        <strain evidence="6 7">TTN</strain>
    </source>
</reference>
<evidence type="ECO:0000256" key="3">
    <source>
        <dbReference type="ARBA" id="ARBA00034078"/>
    </source>
</evidence>
<dbReference type="InterPro" id="IPR001433">
    <property type="entry name" value="OxRdtase_FAD/NAD-bd"/>
</dbReference>
<dbReference type="PRINTS" id="PR00410">
    <property type="entry name" value="PHEHYDRXLASE"/>
</dbReference>
<dbReference type="CDD" id="cd06194">
    <property type="entry name" value="FNR_N-term_Iron_sulfur_binding"/>
    <property type="match status" value="1"/>
</dbReference>
<dbReference type="Gene3D" id="2.40.30.10">
    <property type="entry name" value="Translation factors"/>
    <property type="match status" value="1"/>
</dbReference>
<dbReference type="PROSITE" id="PS51384">
    <property type="entry name" value="FAD_FR"/>
    <property type="match status" value="1"/>
</dbReference>
<dbReference type="Gene3D" id="3.40.50.80">
    <property type="entry name" value="Nucleotide-binding domain of ferredoxin-NADP reductase (FNR) module"/>
    <property type="match status" value="1"/>
</dbReference>
<dbReference type="InterPro" id="IPR050415">
    <property type="entry name" value="MRET"/>
</dbReference>
<comment type="caution">
    <text evidence="6">The sequence shown here is derived from an EMBL/GenBank/DDBJ whole genome shotgun (WGS) entry which is preliminary data.</text>
</comment>
<dbReference type="InterPro" id="IPR017927">
    <property type="entry name" value="FAD-bd_FR_type"/>
</dbReference>
<dbReference type="GO" id="GO:0016491">
    <property type="term" value="F:oxidoreductase activity"/>
    <property type="evidence" value="ECO:0007669"/>
    <property type="project" value="InterPro"/>
</dbReference>
<dbReference type="Pfam" id="PF00111">
    <property type="entry name" value="Fer2"/>
    <property type="match status" value="1"/>
</dbReference>
<sequence length="324" mass="34721">MPNLTFNGDTYACAENQSVLDALTGNGVSIPSSCRNGICQTCLMRSVSGTPPLDSQNGLKETLKAQNYFLACSCHPLEDMEVSLPDAGSARIQATVHSIESLNHEIICVGLHCENPLEYRAGQFINLFKDATLGRSYSLASVPAHDQHLKLHIRKVPDGRVSGWAHHNLKPGDVVEISQAVGNCFYVPGHPEQPILLIGTGSGLAPLYGIARDALEQGHTGPIRLYHGSRNPQGLYLVNELCALADCHDNFSYTPCISGDAMPADGYAQGRALDVALADIGKLTGWRVFLCGNPEMVKTAKKKAFLTGAAMKDIYADAFTLAAA</sequence>
<dbReference type="InterPro" id="IPR001709">
    <property type="entry name" value="Flavoprot_Pyr_Nucl_cyt_Rdtase"/>
</dbReference>
<dbReference type="PROSITE" id="PS51085">
    <property type="entry name" value="2FE2S_FER_2"/>
    <property type="match status" value="1"/>
</dbReference>
<dbReference type="PANTHER" id="PTHR47354">
    <property type="entry name" value="NADH OXIDOREDUCTASE HCR"/>
    <property type="match status" value="1"/>
</dbReference>
<dbReference type="InterPro" id="IPR008333">
    <property type="entry name" value="Cbr1-like_FAD-bd_dom"/>
</dbReference>
<keyword evidence="2" id="KW-0408">Iron</keyword>
<dbReference type="Pfam" id="PF00175">
    <property type="entry name" value="NAD_binding_1"/>
    <property type="match status" value="1"/>
</dbReference>
<dbReference type="SUPFAM" id="SSF52343">
    <property type="entry name" value="Ferredoxin reductase-like, C-terminal NADP-linked domain"/>
    <property type="match status" value="1"/>
</dbReference>
<dbReference type="InterPro" id="IPR017938">
    <property type="entry name" value="Riboflavin_synthase-like_b-brl"/>
</dbReference>
<dbReference type="SUPFAM" id="SSF63380">
    <property type="entry name" value="Riboflavin synthase domain-like"/>
    <property type="match status" value="1"/>
</dbReference>
<keyword evidence="2" id="KW-0411">Iron-sulfur</keyword>
<keyword evidence="2" id="KW-0001">2Fe-2S</keyword>
<keyword evidence="7" id="KW-1185">Reference proteome</keyword>
<dbReference type="EMBL" id="BGOW01000002">
    <property type="protein sequence ID" value="GBL44616.1"/>
    <property type="molecule type" value="Genomic_DNA"/>
</dbReference>
<evidence type="ECO:0000256" key="2">
    <source>
        <dbReference type="ARBA" id="ARBA00022714"/>
    </source>
</evidence>
<comment type="cofactor">
    <cofactor evidence="3">
        <name>[2Fe-2S] cluster</name>
        <dbReference type="ChEBI" id="CHEBI:190135"/>
    </cofactor>
</comment>
<feature type="domain" description="2Fe-2S ferredoxin-type" evidence="4">
    <location>
        <begin position="2"/>
        <end position="88"/>
    </location>
</feature>